<reference evidence="1 2" key="1">
    <citation type="submission" date="2020-02" db="EMBL/GenBank/DDBJ databases">
        <title>Rhodobacter algicola sp. nov., isolated from microalga culture.</title>
        <authorList>
            <person name="Park C.-Y."/>
        </authorList>
    </citation>
    <scope>NUCLEOTIDE SEQUENCE [LARGE SCALE GENOMIC DNA]</scope>
    <source>
        <strain evidence="1 2">ETT8</strain>
    </source>
</reference>
<name>A0A6B3RNU5_9RHOB</name>
<accession>A0A6B3RNU5</accession>
<proteinExistence type="predicted"/>
<organism evidence="1 2">
    <name type="scientific">Pseudotabrizicola algicola</name>
    <dbReference type="NCBI Taxonomy" id="2709381"/>
    <lineage>
        <taxon>Bacteria</taxon>
        <taxon>Pseudomonadati</taxon>
        <taxon>Pseudomonadota</taxon>
        <taxon>Alphaproteobacteria</taxon>
        <taxon>Rhodobacterales</taxon>
        <taxon>Paracoccaceae</taxon>
        <taxon>Pseudotabrizicola</taxon>
    </lineage>
</organism>
<evidence type="ECO:0000313" key="1">
    <source>
        <dbReference type="EMBL" id="NEX47740.1"/>
    </source>
</evidence>
<sequence>MNRLEPEACLIPQEDRVKLRAALPSLWVLPFKRGDHRRFFRLVALIEKNPDWCQDLTSEELPSGEYVKLHHEARRNGSHWSDYWWLHGGIRGRKPGEYLLPASVTGQDPRQEGNSFPRRKDFVFICRNDVFANLYACHQSDGVIYEVAPDNPIRPQPSHLRALMILWEDPKLAHVPGSILIEMLEGFTCSRAKVIATRERSLPWYHDDQAGRPRRHD</sequence>
<evidence type="ECO:0000313" key="2">
    <source>
        <dbReference type="Proteomes" id="UP000481421"/>
    </source>
</evidence>
<dbReference type="Proteomes" id="UP000481421">
    <property type="component" value="Unassembled WGS sequence"/>
</dbReference>
<dbReference type="RefSeq" id="WP_164613739.1">
    <property type="nucleotide sequence ID" value="NZ_JAAIKE010000005.1"/>
</dbReference>
<comment type="caution">
    <text evidence="1">The sequence shown here is derived from an EMBL/GenBank/DDBJ whole genome shotgun (WGS) entry which is preliminary data.</text>
</comment>
<keyword evidence="2" id="KW-1185">Reference proteome</keyword>
<gene>
    <name evidence="1" type="ORF">G3572_16115</name>
</gene>
<dbReference type="AlphaFoldDB" id="A0A6B3RNU5"/>
<dbReference type="EMBL" id="JAAIKE010000005">
    <property type="protein sequence ID" value="NEX47740.1"/>
    <property type="molecule type" value="Genomic_DNA"/>
</dbReference>
<protein>
    <submittedName>
        <fullName evidence="1">Uncharacterized protein</fullName>
    </submittedName>
</protein>